<dbReference type="Proteomes" id="UP000011863">
    <property type="component" value="Chromosome"/>
</dbReference>
<dbReference type="CDD" id="cd06587">
    <property type="entry name" value="VOC"/>
    <property type="match status" value="1"/>
</dbReference>
<dbReference type="EMBL" id="AP012057">
    <property type="protein sequence ID" value="BAN04376.1"/>
    <property type="molecule type" value="Genomic_DNA"/>
</dbReference>
<dbReference type="Gene3D" id="3.10.180.10">
    <property type="entry name" value="2,3-Dihydroxybiphenyl 1,2-Dioxygenase, domain 1"/>
    <property type="match status" value="1"/>
</dbReference>
<evidence type="ECO:0000313" key="3">
    <source>
        <dbReference type="Proteomes" id="UP000011863"/>
    </source>
</evidence>
<protein>
    <recommendedName>
        <fullName evidence="1">VOC domain-containing protein</fullName>
    </recommendedName>
</protein>
<name>A0A6C7EKA0_ILUCY</name>
<gene>
    <name evidence="2" type="ORF">YM304_40620</name>
</gene>
<dbReference type="Pfam" id="PF00903">
    <property type="entry name" value="Glyoxalase"/>
    <property type="match status" value="1"/>
</dbReference>
<dbReference type="InterPro" id="IPR004360">
    <property type="entry name" value="Glyas_Fos-R_dOase_dom"/>
</dbReference>
<evidence type="ECO:0000259" key="1">
    <source>
        <dbReference type="PROSITE" id="PS51819"/>
    </source>
</evidence>
<feature type="domain" description="VOC" evidence="1">
    <location>
        <begin position="11"/>
        <end position="139"/>
    </location>
</feature>
<dbReference type="SUPFAM" id="SSF54593">
    <property type="entry name" value="Glyoxalase/Bleomycin resistance protein/Dihydroxybiphenyl dioxygenase"/>
    <property type="match status" value="1"/>
</dbReference>
<organism evidence="2 3">
    <name type="scientific">Ilumatobacter coccineus (strain NBRC 103263 / KCTC 29153 / YM16-304)</name>
    <dbReference type="NCBI Taxonomy" id="1313172"/>
    <lineage>
        <taxon>Bacteria</taxon>
        <taxon>Bacillati</taxon>
        <taxon>Actinomycetota</taxon>
        <taxon>Acidimicrobiia</taxon>
        <taxon>Acidimicrobiales</taxon>
        <taxon>Ilumatobacteraceae</taxon>
        <taxon>Ilumatobacter</taxon>
    </lineage>
</organism>
<dbReference type="InterPro" id="IPR029068">
    <property type="entry name" value="Glyas_Bleomycin-R_OHBP_Dase"/>
</dbReference>
<keyword evidence="3" id="KW-1185">Reference proteome</keyword>
<reference evidence="2 3" key="1">
    <citation type="journal article" date="2013" name="Int. J. Syst. Evol. Microbiol.">
        <title>Ilumatobacter nonamiense sp. nov. and Ilumatobacter coccineum sp. nov., isolated from seashore sand.</title>
        <authorList>
            <person name="Matsumoto A."/>
            <person name="Kasai H."/>
            <person name="Matsuo Y."/>
            <person name="Shizuri Y."/>
            <person name="Ichikawa N."/>
            <person name="Fujita N."/>
            <person name="Omura S."/>
            <person name="Takahashi Y."/>
        </authorList>
    </citation>
    <scope>NUCLEOTIDE SEQUENCE [LARGE SCALE GENOMIC DNA]</scope>
    <source>
        <strain evidence="3">NBRC 103263 / KCTC 29153 / YM16-304</strain>
    </source>
</reference>
<dbReference type="PROSITE" id="PS51819">
    <property type="entry name" value="VOC"/>
    <property type="match status" value="1"/>
</dbReference>
<dbReference type="AlphaFoldDB" id="A0A6C7EKA0"/>
<dbReference type="KEGG" id="aym:YM304_40620"/>
<dbReference type="OrthoDB" id="9788468at2"/>
<sequence length="170" mass="19469">MAAARRFRMGRLDHVHIRVPDRAEAAAWYEEHLGFEAVEQFDFWATGFEGGPLQISADGGETMLALFEATESHPMVPQQTGVAFSVDVETFCEFARSLPGEIRSPLGRPLVPSDVIDFDMCWAFDLTDPWGNQYELNCYDYDRVKAELIEPDAITPTRYWPRELYDDRAR</sequence>
<accession>A0A6C7EKA0</accession>
<dbReference type="InterPro" id="IPR037523">
    <property type="entry name" value="VOC_core"/>
</dbReference>
<proteinExistence type="predicted"/>
<evidence type="ECO:0000313" key="2">
    <source>
        <dbReference type="EMBL" id="BAN04376.1"/>
    </source>
</evidence>